<feature type="region of interest" description="Disordered" evidence="2">
    <location>
        <begin position="44"/>
        <end position="227"/>
    </location>
</feature>
<reference evidence="3 4" key="1">
    <citation type="submission" date="2022-12" db="EMBL/GenBank/DDBJ databases">
        <title>Genomic features and morphological characterization of a novel Knufia sp. strain isolated from spacecraft assembly facility.</title>
        <authorList>
            <person name="Teixeira M."/>
            <person name="Chander A.M."/>
            <person name="Stajich J.E."/>
            <person name="Venkateswaran K."/>
        </authorList>
    </citation>
    <scope>NUCLEOTIDE SEQUENCE [LARGE SCALE GENOMIC DNA]</scope>
    <source>
        <strain evidence="3 4">FJI-L2-BK-P2</strain>
    </source>
</reference>
<accession>A0AAN8EF60</accession>
<keyword evidence="4" id="KW-1185">Reference proteome</keyword>
<evidence type="ECO:0000313" key="4">
    <source>
        <dbReference type="Proteomes" id="UP001316803"/>
    </source>
</evidence>
<organism evidence="3 4">
    <name type="scientific">Knufia fluminis</name>
    <dbReference type="NCBI Taxonomy" id="191047"/>
    <lineage>
        <taxon>Eukaryota</taxon>
        <taxon>Fungi</taxon>
        <taxon>Dikarya</taxon>
        <taxon>Ascomycota</taxon>
        <taxon>Pezizomycotina</taxon>
        <taxon>Eurotiomycetes</taxon>
        <taxon>Chaetothyriomycetidae</taxon>
        <taxon>Chaetothyriales</taxon>
        <taxon>Trichomeriaceae</taxon>
        <taxon>Knufia</taxon>
    </lineage>
</organism>
<feature type="coiled-coil region" evidence="1">
    <location>
        <begin position="326"/>
        <end position="353"/>
    </location>
</feature>
<keyword evidence="1" id="KW-0175">Coiled coil</keyword>
<evidence type="ECO:0000313" key="3">
    <source>
        <dbReference type="EMBL" id="KAK5949287.1"/>
    </source>
</evidence>
<dbReference type="AlphaFoldDB" id="A0AAN8EF60"/>
<comment type="caution">
    <text evidence="3">The sequence shown here is derived from an EMBL/GenBank/DDBJ whole genome shotgun (WGS) entry which is preliminary data.</text>
</comment>
<feature type="compositionally biased region" description="Low complexity" evidence="2">
    <location>
        <begin position="44"/>
        <end position="56"/>
    </location>
</feature>
<protein>
    <submittedName>
        <fullName evidence="3">Uncharacterized protein</fullName>
    </submittedName>
</protein>
<name>A0AAN8EF60_9EURO</name>
<feature type="compositionally biased region" description="Polar residues" evidence="2">
    <location>
        <begin position="208"/>
        <end position="227"/>
    </location>
</feature>
<gene>
    <name evidence="3" type="ORF">OHC33_009640</name>
</gene>
<evidence type="ECO:0000256" key="2">
    <source>
        <dbReference type="SAM" id="MobiDB-lite"/>
    </source>
</evidence>
<proteinExistence type="predicted"/>
<feature type="region of interest" description="Disordered" evidence="2">
    <location>
        <begin position="1"/>
        <end position="27"/>
    </location>
</feature>
<sequence length="390" mass="42543">MVSDSAAAVDSTPEPMSAQAWQDDFPNTAQEAIGKQLVILHYSPSRSNRQYSRYRSMLPDSITTSEDNERRSSHTSSIRKGSVEQDSGNYSPSTLAGPDSAKKRRKLSSMAYEAEAAQGPPRAGPLGWTPSTSRGGSVESPSVPPKHSPGQVVANHDHSASRRPSPKHLLSIVEPPSNIKTFDGAYPSSEAQAFSTHDDDPEVVDLISSPSQPATAITPASSSKASPTKITLKFKQPWVQSHVPQHSRPQSLLQFRQPQAFSSLDADNNPYPSPYTSAGPEILNYDVAKAKKGTPLRPVLQGSKEEKYTSVLEHDLAITKTRLAKVNLKLQKLEGVEKENEVLKKKLERLAWIERQGLRPEPGIDVYGIAERAATDATSSYLWEDDGVLV</sequence>
<feature type="compositionally biased region" description="Polar residues" evidence="2">
    <location>
        <begin position="74"/>
        <end position="94"/>
    </location>
</feature>
<evidence type="ECO:0000256" key="1">
    <source>
        <dbReference type="SAM" id="Coils"/>
    </source>
</evidence>
<dbReference type="Proteomes" id="UP001316803">
    <property type="component" value="Unassembled WGS sequence"/>
</dbReference>
<dbReference type="EMBL" id="JAKLMC020000037">
    <property type="protein sequence ID" value="KAK5949287.1"/>
    <property type="molecule type" value="Genomic_DNA"/>
</dbReference>